<name>A0ABN1NLB2_9PSEU</name>
<comment type="caution">
    <text evidence="6">The sequence shown here is derived from an EMBL/GenBank/DDBJ whole genome shotgun (WGS) entry which is preliminary data.</text>
</comment>
<evidence type="ECO:0000256" key="1">
    <source>
        <dbReference type="ARBA" id="ARBA00002190"/>
    </source>
</evidence>
<evidence type="ECO:0000256" key="4">
    <source>
        <dbReference type="ARBA" id="ARBA00023125"/>
    </source>
</evidence>
<dbReference type="Proteomes" id="UP001499967">
    <property type="component" value="Unassembled WGS sequence"/>
</dbReference>
<organism evidence="6 7">
    <name type="scientific">Pseudonocardia zijingensis</name>
    <dbReference type="NCBI Taxonomy" id="153376"/>
    <lineage>
        <taxon>Bacteria</taxon>
        <taxon>Bacillati</taxon>
        <taxon>Actinomycetota</taxon>
        <taxon>Actinomycetes</taxon>
        <taxon>Pseudonocardiales</taxon>
        <taxon>Pseudonocardiaceae</taxon>
        <taxon>Pseudonocardia</taxon>
    </lineage>
</organism>
<keyword evidence="3" id="KW-0815">Transposition</keyword>
<dbReference type="InterPro" id="IPR001207">
    <property type="entry name" value="Transposase_mutator"/>
</dbReference>
<evidence type="ECO:0000256" key="2">
    <source>
        <dbReference type="ARBA" id="ARBA00010961"/>
    </source>
</evidence>
<dbReference type="EMBL" id="BAAAHP010000366">
    <property type="protein sequence ID" value="GAA0910856.1"/>
    <property type="molecule type" value="Genomic_DNA"/>
</dbReference>
<evidence type="ECO:0000256" key="5">
    <source>
        <dbReference type="ARBA" id="ARBA00023172"/>
    </source>
</evidence>
<comment type="function">
    <text evidence="1">Required for the transposition of the insertion element.</text>
</comment>
<reference evidence="6 7" key="1">
    <citation type="journal article" date="2019" name="Int. J. Syst. Evol. Microbiol.">
        <title>The Global Catalogue of Microorganisms (GCM) 10K type strain sequencing project: providing services to taxonomists for standard genome sequencing and annotation.</title>
        <authorList>
            <consortium name="The Broad Institute Genomics Platform"/>
            <consortium name="The Broad Institute Genome Sequencing Center for Infectious Disease"/>
            <person name="Wu L."/>
            <person name="Ma J."/>
        </authorList>
    </citation>
    <scope>NUCLEOTIDE SEQUENCE [LARGE SCALE GENOMIC DNA]</scope>
    <source>
        <strain evidence="6 7">JCM 11117</strain>
    </source>
</reference>
<sequence length="66" mass="7302">MVGIFPSRDSLIRLVGAVLAEQSDEWTEGRRYMSLELLTKSRIRILTTQPEPTTTEPPVTTGALTA</sequence>
<evidence type="ECO:0000313" key="6">
    <source>
        <dbReference type="EMBL" id="GAA0910856.1"/>
    </source>
</evidence>
<proteinExistence type="inferred from homology"/>
<accession>A0ABN1NLB2</accession>
<keyword evidence="4" id="KW-0238">DNA-binding</keyword>
<keyword evidence="7" id="KW-1185">Reference proteome</keyword>
<comment type="similarity">
    <text evidence="2">Belongs to the transposase mutator family.</text>
</comment>
<evidence type="ECO:0000256" key="3">
    <source>
        <dbReference type="ARBA" id="ARBA00022578"/>
    </source>
</evidence>
<gene>
    <name evidence="6" type="ORF">GCM10009559_81850</name>
</gene>
<protein>
    <recommendedName>
        <fullName evidence="8">Mutator family transposase</fullName>
    </recommendedName>
</protein>
<evidence type="ECO:0008006" key="8">
    <source>
        <dbReference type="Google" id="ProtNLM"/>
    </source>
</evidence>
<dbReference type="Pfam" id="PF00872">
    <property type="entry name" value="Transposase_mut"/>
    <property type="match status" value="1"/>
</dbReference>
<keyword evidence="5" id="KW-0233">DNA recombination</keyword>
<evidence type="ECO:0000313" key="7">
    <source>
        <dbReference type="Proteomes" id="UP001499967"/>
    </source>
</evidence>